<accession>A0AAD9PX96</accession>
<reference evidence="3" key="2">
    <citation type="journal article" date="2023" name="Science">
        <title>Genomic signatures of disease resistance in endangered staghorn corals.</title>
        <authorList>
            <person name="Vollmer S.V."/>
            <person name="Selwyn J.D."/>
            <person name="Despard B.A."/>
            <person name="Roesel C.L."/>
        </authorList>
    </citation>
    <scope>NUCLEOTIDE SEQUENCE</scope>
    <source>
        <strain evidence="3">K2</strain>
    </source>
</reference>
<evidence type="ECO:0000313" key="4">
    <source>
        <dbReference type="Proteomes" id="UP001249851"/>
    </source>
</evidence>
<protein>
    <recommendedName>
        <fullName evidence="2">DUF6589 domain-containing protein</fullName>
    </recommendedName>
</protein>
<dbReference type="InterPro" id="IPR046496">
    <property type="entry name" value="DUF6589"/>
</dbReference>
<gene>
    <name evidence="3" type="ORF">P5673_028621</name>
</gene>
<dbReference type="AlphaFoldDB" id="A0AAD9PX96"/>
<dbReference type="Pfam" id="PF20231">
    <property type="entry name" value="DUF6589"/>
    <property type="match status" value="1"/>
</dbReference>
<feature type="domain" description="DUF6589" evidence="2">
    <location>
        <begin position="160"/>
        <end position="533"/>
    </location>
</feature>
<evidence type="ECO:0000259" key="2">
    <source>
        <dbReference type="Pfam" id="PF20231"/>
    </source>
</evidence>
<dbReference type="EMBL" id="JARQWQ010000107">
    <property type="protein sequence ID" value="KAK2550736.1"/>
    <property type="molecule type" value="Genomic_DNA"/>
</dbReference>
<proteinExistence type="predicted"/>
<sequence length="644" mass="73343">MASNYPTFELGLFDDIQELDNVSEMVETSETSDKSKDQQLSESATGENNRFANLSERDLEKIIEDKESKKTKKNTNWCVSTFKGTHGRSDIYTTKMAELEEKKRTLQKIHAQFKTQDNRGKTEMKGTCHICGKNLASTHGFFIEAPILKQLQTFFEFSEFPMGVLFKNENLSDDIIDILKKFQTYTPFTTGNGEKKFVNQLCVGDQLSVERAVNCIHSVSNGYTPEDRLEGLNLQLGDWHTGVKILELLFRRFYSGSSSDDECSMYFDRNVINRRNVREDPHTAYQPNRDFLILEVTARVVAAAYEVLGISSESTQPKNLPIPDDLTNWHSLEKLQFLHKAAALVVDQLVVDKEMMDKTIENMISAQERQTLIDQIELNADRRFPCRFPGCSKSFKYNGKSCKNHELSHDPPVVILEDNLDSTPTTSTVSPSKGDDDMFNYNTALLAEGLFFLNFLDAVAEGDGERIIRQYKYLMLLCKADDSHSTKYALESLYQQLLVNGALSKSEAHVFTWNRTVNNRGGLGSNIPFDLEQGIVHLGVNVTESAVTRIAKAEKPAREVFGKIDKGLQRPVCSGKHTARFPVKDMEDVVKRLVDNRVFKYQEGRVYKHFTNFQRDPLKDLDISKVYMWITDHKKKLSLGVKAR</sequence>
<feature type="region of interest" description="Disordered" evidence="1">
    <location>
        <begin position="24"/>
        <end position="55"/>
    </location>
</feature>
<keyword evidence="4" id="KW-1185">Reference proteome</keyword>
<reference evidence="3" key="1">
    <citation type="journal article" date="2023" name="G3 (Bethesda)">
        <title>Whole genome assembly and annotation of the endangered Caribbean coral Acropora cervicornis.</title>
        <authorList>
            <person name="Selwyn J.D."/>
            <person name="Vollmer S.V."/>
        </authorList>
    </citation>
    <scope>NUCLEOTIDE SEQUENCE</scope>
    <source>
        <strain evidence="3">K2</strain>
    </source>
</reference>
<evidence type="ECO:0000313" key="3">
    <source>
        <dbReference type="EMBL" id="KAK2550736.1"/>
    </source>
</evidence>
<dbReference type="Proteomes" id="UP001249851">
    <property type="component" value="Unassembled WGS sequence"/>
</dbReference>
<evidence type="ECO:0000256" key="1">
    <source>
        <dbReference type="SAM" id="MobiDB-lite"/>
    </source>
</evidence>
<name>A0AAD9PX96_ACRCE</name>
<organism evidence="3 4">
    <name type="scientific">Acropora cervicornis</name>
    <name type="common">Staghorn coral</name>
    <dbReference type="NCBI Taxonomy" id="6130"/>
    <lineage>
        <taxon>Eukaryota</taxon>
        <taxon>Metazoa</taxon>
        <taxon>Cnidaria</taxon>
        <taxon>Anthozoa</taxon>
        <taxon>Hexacorallia</taxon>
        <taxon>Scleractinia</taxon>
        <taxon>Astrocoeniina</taxon>
        <taxon>Acroporidae</taxon>
        <taxon>Acropora</taxon>
    </lineage>
</organism>
<comment type="caution">
    <text evidence="3">The sequence shown here is derived from an EMBL/GenBank/DDBJ whole genome shotgun (WGS) entry which is preliminary data.</text>
</comment>
<feature type="compositionally biased region" description="Polar residues" evidence="1">
    <location>
        <begin position="40"/>
        <end position="52"/>
    </location>
</feature>